<organism evidence="2 3">
    <name type="scientific">Streptosporangium roseum (strain ATCC 12428 / DSM 43021 / JCM 3005 / KCTC 9067 / NCIMB 10171 / NRRL 2505 / NI 9100)</name>
    <dbReference type="NCBI Taxonomy" id="479432"/>
    <lineage>
        <taxon>Bacteria</taxon>
        <taxon>Bacillati</taxon>
        <taxon>Actinomycetota</taxon>
        <taxon>Actinomycetes</taxon>
        <taxon>Streptosporangiales</taxon>
        <taxon>Streptosporangiaceae</taxon>
        <taxon>Streptosporangium</taxon>
    </lineage>
</organism>
<evidence type="ECO:0000313" key="3">
    <source>
        <dbReference type="Proteomes" id="UP000002029"/>
    </source>
</evidence>
<feature type="compositionally biased region" description="Polar residues" evidence="1">
    <location>
        <begin position="1"/>
        <end position="11"/>
    </location>
</feature>
<dbReference type="Proteomes" id="UP000002029">
    <property type="component" value="Chromosome"/>
</dbReference>
<gene>
    <name evidence="2" type="ordered locus">Sros_0445</name>
</gene>
<feature type="region of interest" description="Disordered" evidence="1">
    <location>
        <begin position="1"/>
        <end position="62"/>
    </location>
</feature>
<dbReference type="AlphaFoldDB" id="D2B2J5"/>
<proteinExistence type="predicted"/>
<accession>D2B2J5</accession>
<keyword evidence="3" id="KW-1185">Reference proteome</keyword>
<dbReference type="EMBL" id="CP001814">
    <property type="protein sequence ID" value="ACZ83472.1"/>
    <property type="molecule type" value="Genomic_DNA"/>
</dbReference>
<feature type="compositionally biased region" description="Basic and acidic residues" evidence="1">
    <location>
        <begin position="30"/>
        <end position="41"/>
    </location>
</feature>
<evidence type="ECO:0000313" key="2">
    <source>
        <dbReference type="EMBL" id="ACZ83472.1"/>
    </source>
</evidence>
<dbReference type="KEGG" id="sro:Sros_0445"/>
<sequence length="157" mass="16695">MGETGNATSHAHPSEPAWNGGTSPWAGAPFRERGEGADRPRGHTPSPWQGDPFTPPPPAAPHEVEIERERLRAIMESLSEAAGPVDKVIQGIVGLTVAESAFTSFTYSLAVAYSEVEAFTLQELRRKTEDTVEMAEMVGVSAGNWTGAEHAGTVKAV</sequence>
<name>D2B2J5_STRRD</name>
<evidence type="ECO:0000256" key="1">
    <source>
        <dbReference type="SAM" id="MobiDB-lite"/>
    </source>
</evidence>
<dbReference type="HOGENOM" id="CLU_1676893_0_0_11"/>
<protein>
    <submittedName>
        <fullName evidence="2">Uncharacterized protein</fullName>
    </submittedName>
</protein>
<reference evidence="2 3" key="1">
    <citation type="journal article" date="2010" name="Stand. Genomic Sci.">
        <title>Complete genome sequence of Streptosporangium roseum type strain (NI 9100).</title>
        <authorList>
            <person name="Nolan M."/>
            <person name="Sikorski J."/>
            <person name="Jando M."/>
            <person name="Lucas S."/>
            <person name="Lapidus A."/>
            <person name="Glavina Del Rio T."/>
            <person name="Chen F."/>
            <person name="Tice H."/>
            <person name="Pitluck S."/>
            <person name="Cheng J.F."/>
            <person name="Chertkov O."/>
            <person name="Sims D."/>
            <person name="Meincke L."/>
            <person name="Brettin T."/>
            <person name="Han C."/>
            <person name="Detter J.C."/>
            <person name="Bruce D."/>
            <person name="Goodwin L."/>
            <person name="Land M."/>
            <person name="Hauser L."/>
            <person name="Chang Y.J."/>
            <person name="Jeffries C.D."/>
            <person name="Ivanova N."/>
            <person name="Mavromatis K."/>
            <person name="Mikhailova N."/>
            <person name="Chen A."/>
            <person name="Palaniappan K."/>
            <person name="Chain P."/>
            <person name="Rohde M."/>
            <person name="Goker M."/>
            <person name="Bristow J."/>
            <person name="Eisen J.A."/>
            <person name="Markowitz V."/>
            <person name="Hugenholtz P."/>
            <person name="Kyrpides N.C."/>
            <person name="Klenk H.P."/>
        </authorList>
    </citation>
    <scope>NUCLEOTIDE SEQUENCE [LARGE SCALE GENOMIC DNA]</scope>
    <source>
        <strain evidence="3">ATCC 12428 / DSM 43021 / JCM 3005 / NI 9100</strain>
    </source>
</reference>
<dbReference type="STRING" id="479432.Sros_0445"/>